<dbReference type="InterPro" id="IPR050881">
    <property type="entry name" value="LL-DAP_aminotransferase"/>
</dbReference>
<evidence type="ECO:0000259" key="4">
    <source>
        <dbReference type="Pfam" id="PF00155"/>
    </source>
</evidence>
<feature type="domain" description="Aminotransferase class I/classII large" evidence="4">
    <location>
        <begin position="53"/>
        <end position="405"/>
    </location>
</feature>
<dbReference type="Pfam" id="PF00155">
    <property type="entry name" value="Aminotran_1_2"/>
    <property type="match status" value="1"/>
</dbReference>
<accession>A0A6N3C4B0</accession>
<dbReference type="EMBL" id="CACRUI010000022">
    <property type="protein sequence ID" value="VYU09281.1"/>
    <property type="molecule type" value="Genomic_DNA"/>
</dbReference>
<dbReference type="InterPro" id="IPR015421">
    <property type="entry name" value="PyrdxlP-dep_Trfase_major"/>
</dbReference>
<reference evidence="5" key="1">
    <citation type="submission" date="2019-11" db="EMBL/GenBank/DDBJ databases">
        <authorList>
            <person name="Feng L."/>
        </authorList>
    </citation>
    <scope>NUCLEOTIDE SEQUENCE</scope>
    <source>
        <strain evidence="5">SLutetiensisLFYP71</strain>
    </source>
</reference>
<dbReference type="PANTHER" id="PTHR42832:SF3">
    <property type="entry name" value="L-GLUTAMINE--4-(METHYLSULFANYL)-2-OXOBUTANOATE AMINOTRANSFERASE"/>
    <property type="match status" value="1"/>
</dbReference>
<comment type="cofactor">
    <cofactor evidence="1">
        <name>pyridoxal 5'-phosphate</name>
        <dbReference type="ChEBI" id="CHEBI:597326"/>
    </cofactor>
</comment>
<keyword evidence="3 5" id="KW-0808">Transferase</keyword>
<dbReference type="AlphaFoldDB" id="A0A6N3C4B0"/>
<organism evidence="5">
    <name type="scientific">Streptococcus lutetiensis</name>
    <dbReference type="NCBI Taxonomy" id="150055"/>
    <lineage>
        <taxon>Bacteria</taxon>
        <taxon>Bacillati</taxon>
        <taxon>Bacillota</taxon>
        <taxon>Bacilli</taxon>
        <taxon>Lactobacillales</taxon>
        <taxon>Streptococcaceae</taxon>
        <taxon>Streptococcus</taxon>
    </lineage>
</organism>
<gene>
    <name evidence="5" type="primary">dapL</name>
    <name evidence="5" type="ORF">SLLFYP71_01465</name>
</gene>
<dbReference type="NCBIfam" id="NF005977">
    <property type="entry name" value="PRK08068.1"/>
    <property type="match status" value="1"/>
</dbReference>
<evidence type="ECO:0000256" key="3">
    <source>
        <dbReference type="ARBA" id="ARBA00022679"/>
    </source>
</evidence>
<proteinExistence type="predicted"/>
<keyword evidence="2 5" id="KW-0032">Aminotransferase</keyword>
<dbReference type="InterPro" id="IPR004839">
    <property type="entry name" value="Aminotransferase_I/II_large"/>
</dbReference>
<dbReference type="Gene3D" id="3.40.640.10">
    <property type="entry name" value="Type I PLP-dependent aspartate aminotransferase-like (Major domain)"/>
    <property type="match status" value="1"/>
</dbReference>
<dbReference type="CDD" id="cd00609">
    <property type="entry name" value="AAT_like"/>
    <property type="match status" value="1"/>
</dbReference>
<evidence type="ECO:0000256" key="1">
    <source>
        <dbReference type="ARBA" id="ARBA00001933"/>
    </source>
</evidence>
<dbReference type="GO" id="GO:0030170">
    <property type="term" value="F:pyridoxal phosphate binding"/>
    <property type="evidence" value="ECO:0007669"/>
    <property type="project" value="InterPro"/>
</dbReference>
<dbReference type="Gene3D" id="3.90.1150.10">
    <property type="entry name" value="Aspartate Aminotransferase, domain 1"/>
    <property type="match status" value="1"/>
</dbReference>
<protein>
    <submittedName>
        <fullName evidence="5">LL-diaminopimelate aminotransferase</fullName>
        <ecNumber evidence="5">2.6.1.83</ecNumber>
    </submittedName>
</protein>
<evidence type="ECO:0000256" key="2">
    <source>
        <dbReference type="ARBA" id="ARBA00022576"/>
    </source>
</evidence>
<evidence type="ECO:0000313" key="5">
    <source>
        <dbReference type="EMBL" id="VYU09281.1"/>
    </source>
</evidence>
<sequence length="413" mass="45454">MVIFLFSLTENQSCIIKGGVRTFSQSDILQTLPKQFFASLVAKVNAKVAQGYDVINLGQGNPDQPTYDYIVDALIESAKNPASHKYSQFRGNANFKEAASQFYKDNYQVELDSEKEICVLGGAKIGLVEFPVATMNSGDLLLLPDPGYPDYLSSVSLGKIEYETFPLKEENNFLPDLSAIPEEVAKRAKFIYINYPNNPTGAVATPEFYEELVAWAKKYEVGVVSDFAYGALGADDFKNPSFLSTPGAKEVGVELYTFSKTFNMAGWRLAFAAGNAELIEALNLLQDHLFVSIFPAIQDAGAVALLDERAKAAIAELNHKYDERRHAFVKAAAKIGWHAFESKGSFYAWMPVPEGYNSESFADLLLNEAHVAVAPGKGFGQAGDGYVRIGLLVEPERLEEAVERIGQLGWFEK</sequence>
<dbReference type="EC" id="2.6.1.83" evidence="5"/>
<dbReference type="PANTHER" id="PTHR42832">
    <property type="entry name" value="AMINO ACID AMINOTRANSFERASE"/>
    <property type="match status" value="1"/>
</dbReference>
<dbReference type="InterPro" id="IPR015424">
    <property type="entry name" value="PyrdxlP-dep_Trfase"/>
</dbReference>
<dbReference type="GO" id="GO:0010285">
    <property type="term" value="F:L,L-diaminopimelate aminotransferase activity"/>
    <property type="evidence" value="ECO:0007669"/>
    <property type="project" value="UniProtKB-EC"/>
</dbReference>
<name>A0A6N3C4B0_9STRE</name>
<dbReference type="SUPFAM" id="SSF53383">
    <property type="entry name" value="PLP-dependent transferases"/>
    <property type="match status" value="1"/>
</dbReference>
<dbReference type="InterPro" id="IPR015422">
    <property type="entry name" value="PyrdxlP-dep_Trfase_small"/>
</dbReference>